<organism evidence="2 3">
    <name type="scientific">Trichomalopsis sarcophagae</name>
    <dbReference type="NCBI Taxonomy" id="543379"/>
    <lineage>
        <taxon>Eukaryota</taxon>
        <taxon>Metazoa</taxon>
        <taxon>Ecdysozoa</taxon>
        <taxon>Arthropoda</taxon>
        <taxon>Hexapoda</taxon>
        <taxon>Insecta</taxon>
        <taxon>Pterygota</taxon>
        <taxon>Neoptera</taxon>
        <taxon>Endopterygota</taxon>
        <taxon>Hymenoptera</taxon>
        <taxon>Apocrita</taxon>
        <taxon>Proctotrupomorpha</taxon>
        <taxon>Chalcidoidea</taxon>
        <taxon>Pteromalidae</taxon>
        <taxon>Pteromalinae</taxon>
        <taxon>Trichomalopsis</taxon>
    </lineage>
</organism>
<dbReference type="GO" id="GO:0007399">
    <property type="term" value="P:nervous system development"/>
    <property type="evidence" value="ECO:0007669"/>
    <property type="project" value="TreeGrafter"/>
</dbReference>
<accession>A0A232F0B3</accession>
<feature type="region of interest" description="Disordered" evidence="1">
    <location>
        <begin position="337"/>
        <end position="385"/>
    </location>
</feature>
<dbReference type="AlphaFoldDB" id="A0A232F0B3"/>
<evidence type="ECO:0000256" key="1">
    <source>
        <dbReference type="SAM" id="MobiDB-lite"/>
    </source>
</evidence>
<keyword evidence="3" id="KW-1185">Reference proteome</keyword>
<dbReference type="PANTHER" id="PTHR12607:SF12">
    <property type="entry name" value="APC-LIKE, ISOFORM A-RELATED"/>
    <property type="match status" value="1"/>
</dbReference>
<name>A0A232F0B3_9HYME</name>
<dbReference type="GO" id="GO:0008017">
    <property type="term" value="F:microtubule binding"/>
    <property type="evidence" value="ECO:0007669"/>
    <property type="project" value="TreeGrafter"/>
</dbReference>
<dbReference type="InterPro" id="IPR026818">
    <property type="entry name" value="Apc_fam"/>
</dbReference>
<dbReference type="GO" id="GO:0016477">
    <property type="term" value="P:cell migration"/>
    <property type="evidence" value="ECO:0007669"/>
    <property type="project" value="TreeGrafter"/>
</dbReference>
<dbReference type="GO" id="GO:0008013">
    <property type="term" value="F:beta-catenin binding"/>
    <property type="evidence" value="ECO:0007669"/>
    <property type="project" value="InterPro"/>
</dbReference>
<feature type="compositionally biased region" description="Basic and acidic residues" evidence="1">
    <location>
        <begin position="499"/>
        <end position="515"/>
    </location>
</feature>
<dbReference type="STRING" id="543379.A0A232F0B3"/>
<feature type="region of interest" description="Disordered" evidence="1">
    <location>
        <begin position="230"/>
        <end position="303"/>
    </location>
</feature>
<evidence type="ECO:0000313" key="2">
    <source>
        <dbReference type="EMBL" id="OXU23868.1"/>
    </source>
</evidence>
<dbReference type="GO" id="GO:0030877">
    <property type="term" value="C:beta-catenin destruction complex"/>
    <property type="evidence" value="ECO:0007669"/>
    <property type="project" value="TreeGrafter"/>
</dbReference>
<dbReference type="GO" id="GO:0016342">
    <property type="term" value="C:catenin complex"/>
    <property type="evidence" value="ECO:0007669"/>
    <property type="project" value="TreeGrafter"/>
</dbReference>
<proteinExistence type="predicted"/>
<evidence type="ECO:0000313" key="3">
    <source>
        <dbReference type="Proteomes" id="UP000215335"/>
    </source>
</evidence>
<dbReference type="GO" id="GO:0001708">
    <property type="term" value="P:cell fate specification"/>
    <property type="evidence" value="ECO:0007669"/>
    <property type="project" value="TreeGrafter"/>
</dbReference>
<dbReference type="GO" id="GO:0090090">
    <property type="term" value="P:negative regulation of canonical Wnt signaling pathway"/>
    <property type="evidence" value="ECO:0007669"/>
    <property type="project" value="TreeGrafter"/>
</dbReference>
<feature type="compositionally biased region" description="Basic and acidic residues" evidence="1">
    <location>
        <begin position="232"/>
        <end position="249"/>
    </location>
</feature>
<protein>
    <submittedName>
        <fullName evidence="2">Uncharacterized protein</fullName>
    </submittedName>
</protein>
<feature type="compositionally biased region" description="Polar residues" evidence="1">
    <location>
        <begin position="291"/>
        <end position="300"/>
    </location>
</feature>
<dbReference type="GO" id="GO:0007389">
    <property type="term" value="P:pattern specification process"/>
    <property type="evidence" value="ECO:0007669"/>
    <property type="project" value="TreeGrafter"/>
</dbReference>
<dbReference type="EMBL" id="NNAY01001466">
    <property type="protein sequence ID" value="OXU23868.1"/>
    <property type="molecule type" value="Genomic_DNA"/>
</dbReference>
<dbReference type="Proteomes" id="UP000215335">
    <property type="component" value="Unassembled WGS sequence"/>
</dbReference>
<feature type="compositionally biased region" description="Polar residues" evidence="1">
    <location>
        <begin position="360"/>
        <end position="370"/>
    </location>
</feature>
<dbReference type="OrthoDB" id="5918429at2759"/>
<dbReference type="PANTHER" id="PTHR12607">
    <property type="entry name" value="ADENOMATOUS POLYPOSIS COLI PROTEIN FAMILY"/>
    <property type="match status" value="1"/>
</dbReference>
<dbReference type="GO" id="GO:0007026">
    <property type="term" value="P:negative regulation of microtubule depolymerization"/>
    <property type="evidence" value="ECO:0007669"/>
    <property type="project" value="TreeGrafter"/>
</dbReference>
<gene>
    <name evidence="2" type="ORF">TSAR_003686</name>
</gene>
<feature type="region of interest" description="Disordered" evidence="1">
    <location>
        <begin position="491"/>
        <end position="523"/>
    </location>
</feature>
<comment type="caution">
    <text evidence="2">The sequence shown here is derived from an EMBL/GenBank/DDBJ whole genome shotgun (WGS) entry which is preliminary data.</text>
</comment>
<dbReference type="GO" id="GO:0005881">
    <property type="term" value="C:cytoplasmic microtubule"/>
    <property type="evidence" value="ECO:0007669"/>
    <property type="project" value="TreeGrafter"/>
</dbReference>
<reference evidence="2 3" key="1">
    <citation type="journal article" date="2017" name="Curr. Biol.">
        <title>The Evolution of Venom by Co-option of Single-Copy Genes.</title>
        <authorList>
            <person name="Martinson E.O."/>
            <person name="Mrinalini"/>
            <person name="Kelkar Y.D."/>
            <person name="Chang C.H."/>
            <person name="Werren J.H."/>
        </authorList>
    </citation>
    <scope>NUCLEOTIDE SEQUENCE [LARGE SCALE GENOMIC DNA]</scope>
    <source>
        <strain evidence="2 3">Alberta</strain>
        <tissue evidence="2">Whole body</tissue>
    </source>
</reference>
<sequence>MTTRVARHASKKAPTSVNLSTKLCYFSNFIETDFDQTTNYSLLYAEENSVIEEVGHFDYLAGGSEQENTITTYYTEGTPFETPPHFSTSTSTSDLLKLDDTRLSYTFQADFKELITDNQTTELIREKLEKLNEIDQLQSYMEFENKEKECESTDINIYLPDDLEDFDDKCDEEPLERIINVTPSQSPVELCDKDREGKMVTFGGEDRYSHQTPLMFSRCSSLGSLSGYEQQSLHDDRSSVVSDFSRRTSEAVSPSELPDSPAQFVHPGSTQPRDKKSVRKKSQQMKDKVQSPETFSAQPETSKRSIFEDDLSVFKEESTPIRFQSVAASSLSSLTIDDDDEADEQDRGEMKNKAGIIKSSKVSTTNNQFESIDETERRKPDNNVESLEENSYISVDEEKILDEYIRKGIAKVTRQDINDVSSFNLQDANAYDSSENKTHSSLELFDEASELTAEEEKLLDECIRRGIAKVTRQNIDEVTSLSLRSNISGLSTISSFNKDNNKQEKEQQKHEETKKRTAVCQTE</sequence>